<dbReference type="Proteomes" id="UP000265520">
    <property type="component" value="Unassembled WGS sequence"/>
</dbReference>
<organism evidence="1 2">
    <name type="scientific">Trifolium medium</name>
    <dbReference type="NCBI Taxonomy" id="97028"/>
    <lineage>
        <taxon>Eukaryota</taxon>
        <taxon>Viridiplantae</taxon>
        <taxon>Streptophyta</taxon>
        <taxon>Embryophyta</taxon>
        <taxon>Tracheophyta</taxon>
        <taxon>Spermatophyta</taxon>
        <taxon>Magnoliopsida</taxon>
        <taxon>eudicotyledons</taxon>
        <taxon>Gunneridae</taxon>
        <taxon>Pentapetalae</taxon>
        <taxon>rosids</taxon>
        <taxon>fabids</taxon>
        <taxon>Fabales</taxon>
        <taxon>Fabaceae</taxon>
        <taxon>Papilionoideae</taxon>
        <taxon>50 kb inversion clade</taxon>
        <taxon>NPAAA clade</taxon>
        <taxon>Hologalegina</taxon>
        <taxon>IRL clade</taxon>
        <taxon>Trifolieae</taxon>
        <taxon>Trifolium</taxon>
    </lineage>
</organism>
<reference evidence="1 2" key="1">
    <citation type="journal article" date="2018" name="Front. Plant Sci.">
        <title>Red Clover (Trifolium pratense) and Zigzag Clover (T. medium) - A Picture of Genomic Similarities and Differences.</title>
        <authorList>
            <person name="Dluhosova J."/>
            <person name="Istvanek J."/>
            <person name="Nedelnik J."/>
            <person name="Repkova J."/>
        </authorList>
    </citation>
    <scope>NUCLEOTIDE SEQUENCE [LARGE SCALE GENOMIC DNA]</scope>
    <source>
        <strain evidence="2">cv. 10/8</strain>
        <tissue evidence="1">Leaf</tissue>
    </source>
</reference>
<sequence length="81" mass="9127">MDNREWSPQTDRYIDVHYDATTVTEAKSLLKEALQAEVGLPVDRSIPLIGFIGRLEEQKGSDILVEAIAKFIDEDVQIIVL</sequence>
<accession>A0A392RMU9</accession>
<comment type="caution">
    <text evidence="1">The sequence shown here is derived from an EMBL/GenBank/DDBJ whole genome shotgun (WGS) entry which is preliminary data.</text>
</comment>
<dbReference type="EMBL" id="LXQA010250419">
    <property type="protein sequence ID" value="MCI37961.1"/>
    <property type="molecule type" value="Genomic_DNA"/>
</dbReference>
<dbReference type="PANTHER" id="PTHR45825">
    <property type="entry name" value="GRANULE-BOUND STARCH SYNTHASE 1, CHLOROPLASTIC/AMYLOPLASTIC"/>
    <property type="match status" value="1"/>
</dbReference>
<dbReference type="SUPFAM" id="SSF53756">
    <property type="entry name" value="UDP-Glycosyltransferase/glycogen phosphorylase"/>
    <property type="match status" value="1"/>
</dbReference>
<feature type="non-terminal residue" evidence="1">
    <location>
        <position position="81"/>
    </location>
</feature>
<name>A0A392RMU9_9FABA</name>
<dbReference type="PANTHER" id="PTHR45825:SF3">
    <property type="entry name" value="GRANULE-BOUND STARCH SYNTHASE 1, CHLOROPLASTIC_AMYLOPLASTIC"/>
    <property type="match status" value="1"/>
</dbReference>
<evidence type="ECO:0000313" key="1">
    <source>
        <dbReference type="EMBL" id="MCI37961.1"/>
    </source>
</evidence>
<dbReference type="Gene3D" id="3.40.50.2000">
    <property type="entry name" value="Glycogen Phosphorylase B"/>
    <property type="match status" value="1"/>
</dbReference>
<proteinExistence type="predicted"/>
<evidence type="ECO:0000313" key="2">
    <source>
        <dbReference type="Proteomes" id="UP000265520"/>
    </source>
</evidence>
<keyword evidence="2" id="KW-1185">Reference proteome</keyword>
<protein>
    <submittedName>
        <fullName evidence="1">Granule-bound starch synthase 1 chloroplastic amyloplastic-like</fullName>
    </submittedName>
</protein>
<dbReference type="AlphaFoldDB" id="A0A392RMU9"/>